<gene>
    <name evidence="1" type="ORF">BT96DRAFT_834210</name>
</gene>
<organism evidence="1 2">
    <name type="scientific">Gymnopus androsaceus JB14</name>
    <dbReference type="NCBI Taxonomy" id="1447944"/>
    <lineage>
        <taxon>Eukaryota</taxon>
        <taxon>Fungi</taxon>
        <taxon>Dikarya</taxon>
        <taxon>Basidiomycota</taxon>
        <taxon>Agaricomycotina</taxon>
        <taxon>Agaricomycetes</taxon>
        <taxon>Agaricomycetidae</taxon>
        <taxon>Agaricales</taxon>
        <taxon>Marasmiineae</taxon>
        <taxon>Omphalotaceae</taxon>
        <taxon>Gymnopus</taxon>
    </lineage>
</organism>
<feature type="non-terminal residue" evidence="1">
    <location>
        <position position="1"/>
    </location>
</feature>
<proteinExistence type="predicted"/>
<name>A0A6A4GXX2_9AGAR</name>
<protein>
    <submittedName>
        <fullName evidence="1">Uncharacterized protein</fullName>
    </submittedName>
</protein>
<keyword evidence="2" id="KW-1185">Reference proteome</keyword>
<evidence type="ECO:0000313" key="1">
    <source>
        <dbReference type="EMBL" id="KAE9389944.1"/>
    </source>
</evidence>
<dbReference type="OrthoDB" id="3068300at2759"/>
<dbReference type="EMBL" id="ML769676">
    <property type="protein sequence ID" value="KAE9389944.1"/>
    <property type="molecule type" value="Genomic_DNA"/>
</dbReference>
<sequence>YLLYFGNGWRQAQWNQTVIANLVSYITSQHISRNVEGYLATEAINAYVWELFQQARTSYRKDKPCLCEEGDRIETQVEVNDRARSYTNQRRRDNYSHSRKSCVSFFFFFLLSLFLSC</sequence>
<dbReference type="Proteomes" id="UP000799118">
    <property type="component" value="Unassembled WGS sequence"/>
</dbReference>
<evidence type="ECO:0000313" key="2">
    <source>
        <dbReference type="Proteomes" id="UP000799118"/>
    </source>
</evidence>
<dbReference type="AlphaFoldDB" id="A0A6A4GXX2"/>
<accession>A0A6A4GXX2</accession>
<reference evidence="1" key="1">
    <citation type="journal article" date="2019" name="Environ. Microbiol.">
        <title>Fungal ecological strategies reflected in gene transcription - a case study of two litter decomposers.</title>
        <authorList>
            <person name="Barbi F."/>
            <person name="Kohler A."/>
            <person name="Barry K."/>
            <person name="Baskaran P."/>
            <person name="Daum C."/>
            <person name="Fauchery L."/>
            <person name="Ihrmark K."/>
            <person name="Kuo A."/>
            <person name="LaButti K."/>
            <person name="Lipzen A."/>
            <person name="Morin E."/>
            <person name="Grigoriev I.V."/>
            <person name="Henrissat B."/>
            <person name="Lindahl B."/>
            <person name="Martin F."/>
        </authorList>
    </citation>
    <scope>NUCLEOTIDE SEQUENCE</scope>
    <source>
        <strain evidence="1">JB14</strain>
    </source>
</reference>